<dbReference type="PANTHER" id="PTHR12905">
    <property type="entry name" value="METALLOPHOSPHOESTERASE"/>
    <property type="match status" value="1"/>
</dbReference>
<dbReference type="GO" id="GO:0016787">
    <property type="term" value="F:hydrolase activity"/>
    <property type="evidence" value="ECO:0007669"/>
    <property type="project" value="InterPro"/>
</dbReference>
<reference evidence="2 3" key="1">
    <citation type="journal article" date="2015" name="Mol. Plant Microbe Interact.">
        <title>Genome, transcriptome, and functional analyses of Penicillium expansum provide new insights into secondary metabolism and pathogenicity.</title>
        <authorList>
            <person name="Ballester A.R."/>
            <person name="Marcet-Houben M."/>
            <person name="Levin E."/>
            <person name="Sela N."/>
            <person name="Selma-Lazaro C."/>
            <person name="Carmona L."/>
            <person name="Wisniewski M."/>
            <person name="Droby S."/>
            <person name="Gonzalez-Candelas L."/>
            <person name="Gabaldon T."/>
        </authorList>
    </citation>
    <scope>NUCLEOTIDE SEQUENCE [LARGE SCALE GENOMIC DNA]</scope>
    <source>
        <strain evidence="2 3">PHI-1</strain>
    </source>
</reference>
<dbReference type="PhylomeDB" id="A0A0A2KXA7"/>
<dbReference type="Gene3D" id="3.60.21.10">
    <property type="match status" value="1"/>
</dbReference>
<dbReference type="EMBL" id="JQGA01000925">
    <property type="protein sequence ID" value="KGO71531.1"/>
    <property type="molecule type" value="Genomic_DNA"/>
</dbReference>
<dbReference type="AlphaFoldDB" id="A0A0A2KXA7"/>
<dbReference type="PANTHER" id="PTHR12905:SF18">
    <property type="entry name" value="ESTER HYDROLASE, PUTATIVE (AFU_ORTHOLOGUE AFUA_4G03130)-RELATED"/>
    <property type="match status" value="1"/>
</dbReference>
<dbReference type="HOGENOM" id="CLU_041441_3_1_1"/>
<dbReference type="CDD" id="cd07379">
    <property type="entry name" value="MPP_239FB"/>
    <property type="match status" value="1"/>
</dbReference>
<evidence type="ECO:0000259" key="1">
    <source>
        <dbReference type="Pfam" id="PF00149"/>
    </source>
</evidence>
<dbReference type="Proteomes" id="UP000030104">
    <property type="component" value="Unassembled WGS sequence"/>
</dbReference>
<dbReference type="InterPro" id="IPR004843">
    <property type="entry name" value="Calcineurin-like_PHP"/>
</dbReference>
<name>A0A0A2KXA7_PENIT</name>
<evidence type="ECO:0000313" key="2">
    <source>
        <dbReference type="EMBL" id="KGO71531.1"/>
    </source>
</evidence>
<dbReference type="OrthoDB" id="630188at2759"/>
<dbReference type="Pfam" id="PF00149">
    <property type="entry name" value="Metallophos"/>
    <property type="match status" value="1"/>
</dbReference>
<gene>
    <name evidence="2" type="ORF">PITC_051720</name>
</gene>
<dbReference type="OMA" id="PYTHRDS"/>
<proteinExistence type="predicted"/>
<dbReference type="InterPro" id="IPR051693">
    <property type="entry name" value="UPF0046_metallophosphoest"/>
</dbReference>
<evidence type="ECO:0000313" key="3">
    <source>
        <dbReference type="Proteomes" id="UP000030104"/>
    </source>
</evidence>
<accession>A0A0A2KXA7</accession>
<comment type="caution">
    <text evidence="2">The sequence shown here is derived from an EMBL/GenBank/DDBJ whole genome shotgun (WGS) entry which is preliminary data.</text>
</comment>
<feature type="domain" description="Calcineurin-like phosphoesterase" evidence="1">
    <location>
        <begin position="77"/>
        <end position="219"/>
    </location>
</feature>
<organism evidence="2 3">
    <name type="scientific">Penicillium italicum</name>
    <name type="common">Blue mold</name>
    <dbReference type="NCBI Taxonomy" id="40296"/>
    <lineage>
        <taxon>Eukaryota</taxon>
        <taxon>Fungi</taxon>
        <taxon>Dikarya</taxon>
        <taxon>Ascomycota</taxon>
        <taxon>Pezizomycotina</taxon>
        <taxon>Eurotiomycetes</taxon>
        <taxon>Eurotiomycetidae</taxon>
        <taxon>Eurotiales</taxon>
        <taxon>Aspergillaceae</taxon>
        <taxon>Penicillium</taxon>
    </lineage>
</organism>
<sequence>MSWQSLLRERMDAIGGNRFIIIPPEEPTAWQKFREEPCLFLARKLYGWRPKNLPQLPENPVTVVCISNTYNERPEIPPGDILIHAGDLAADGSFAELQRTLDWINSQPHHIKIAVAGRGDKYLDKMKRGSRRWRHGHRQRANWGDIIYLEHQLIIVTTQNGRQLRVCGSPYSPKTTPPEGFQYPRSNNLWTGVPADLDILITHTPPYTHLDNFRGCQHLLNQIWRSPPRLHVFGCAREFHGTETLYYDALQSAMEGIEAADGGFFNLTKVFKEFVKSFFRPDIKVKTVLVNACTDGGLWNPERPPITVVL</sequence>
<dbReference type="InterPro" id="IPR029052">
    <property type="entry name" value="Metallo-depent_PP-like"/>
</dbReference>
<keyword evidence="3" id="KW-1185">Reference proteome</keyword>
<protein>
    <recommendedName>
        <fullName evidence="1">Calcineurin-like phosphoesterase domain-containing protein</fullName>
    </recommendedName>
</protein>
<dbReference type="SUPFAM" id="SSF56300">
    <property type="entry name" value="Metallo-dependent phosphatases"/>
    <property type="match status" value="1"/>
</dbReference>